<dbReference type="Proteomes" id="UP000095558">
    <property type="component" value="Unassembled WGS sequence"/>
</dbReference>
<dbReference type="GeneID" id="83010978"/>
<name>A0A174JWF7_9CLOT</name>
<reference evidence="2 3" key="1">
    <citation type="submission" date="2015-09" db="EMBL/GenBank/DDBJ databases">
        <authorList>
            <consortium name="Pathogen Informatics"/>
        </authorList>
    </citation>
    <scope>NUCLEOTIDE SEQUENCE [LARGE SCALE GENOMIC DNA]</scope>
    <source>
        <strain evidence="2 3">2789STDY5834855</strain>
    </source>
</reference>
<evidence type="ECO:0000313" key="2">
    <source>
        <dbReference type="EMBL" id="CUO29459.1"/>
    </source>
</evidence>
<dbReference type="OrthoDB" id="1650483at2"/>
<evidence type="ECO:0000313" key="3">
    <source>
        <dbReference type="Proteomes" id="UP000095558"/>
    </source>
</evidence>
<dbReference type="RefSeq" id="WP_052330604.1">
    <property type="nucleotide sequence ID" value="NZ_CYYT01000051.1"/>
</dbReference>
<accession>A0A174JWF7</accession>
<dbReference type="AlphaFoldDB" id="A0A174JWF7"/>
<proteinExistence type="predicted"/>
<dbReference type="EMBL" id="CYZV01000019">
    <property type="protein sequence ID" value="CUO29459.1"/>
    <property type="molecule type" value="Genomic_DNA"/>
</dbReference>
<gene>
    <name evidence="2" type="ORF">ERS852470_01931</name>
</gene>
<sequence>MEKKVKKPIWKKWWVWILAVIIVGAITSGGESDKTTDSSNNSNQGIVVQEESADTAQEVSIDTANEESNTTKEEKKNTKIKAGTYKIGVDLPAGEYIFFAKGMGYIEVASDSTGALDSIISNDNVSGHTYITVYDGEYLKLRSGEAYAVADAPSVVPSDGIYKDGKYIVGKDIPAGEYKVTVNSNIGMGYIEVSSDSRGVLDSIITNDNLMEDSYITVQDGQYLKLSGAEININ</sequence>
<organism evidence="2 3">
    <name type="scientific">Clostridium disporicum</name>
    <dbReference type="NCBI Taxonomy" id="84024"/>
    <lineage>
        <taxon>Bacteria</taxon>
        <taxon>Bacillati</taxon>
        <taxon>Bacillota</taxon>
        <taxon>Clostridia</taxon>
        <taxon>Eubacteriales</taxon>
        <taxon>Clostridiaceae</taxon>
        <taxon>Clostridium</taxon>
    </lineage>
</organism>
<protein>
    <submittedName>
        <fullName evidence="2">Cell surface protein</fullName>
    </submittedName>
</protein>
<evidence type="ECO:0000256" key="1">
    <source>
        <dbReference type="SAM" id="MobiDB-lite"/>
    </source>
</evidence>
<feature type="region of interest" description="Disordered" evidence="1">
    <location>
        <begin position="51"/>
        <end position="76"/>
    </location>
</feature>